<dbReference type="InterPro" id="IPR022064">
    <property type="entry name" value="DUF3619"/>
</dbReference>
<sequence length="148" mass="15605">MKQVPPIAMSTDRLGGLIAGRLSESCTNLDHDIAERLRVARQQAVARRKVAAFAPAVSTVSTVRSGRAGALQLGGPDEPGLWTRLGAMLPLLALVAGLLAIYVVQNDNRASELAEVDAALLTDTLPTDAYTDPGFLQFLKAGDNAPQN</sequence>
<evidence type="ECO:0000313" key="3">
    <source>
        <dbReference type="Proteomes" id="UP000252884"/>
    </source>
</evidence>
<name>A0A368Y1N5_9BURK</name>
<keyword evidence="1" id="KW-0472">Membrane</keyword>
<protein>
    <submittedName>
        <fullName evidence="2">Uncharacterized protein DUF3619</fullName>
    </submittedName>
</protein>
<dbReference type="EMBL" id="QPJK01000003">
    <property type="protein sequence ID" value="RCW72707.1"/>
    <property type="molecule type" value="Genomic_DNA"/>
</dbReference>
<keyword evidence="1" id="KW-1133">Transmembrane helix</keyword>
<feature type="transmembrane region" description="Helical" evidence="1">
    <location>
        <begin position="81"/>
        <end position="104"/>
    </location>
</feature>
<organism evidence="2 3">
    <name type="scientific">Pseudorhodoferax soli</name>
    <dbReference type="NCBI Taxonomy" id="545864"/>
    <lineage>
        <taxon>Bacteria</taxon>
        <taxon>Pseudomonadati</taxon>
        <taxon>Pseudomonadota</taxon>
        <taxon>Betaproteobacteria</taxon>
        <taxon>Burkholderiales</taxon>
        <taxon>Comamonadaceae</taxon>
    </lineage>
</organism>
<accession>A0A368Y1N5</accession>
<dbReference type="AlphaFoldDB" id="A0A368Y1N5"/>
<keyword evidence="3" id="KW-1185">Reference proteome</keyword>
<dbReference type="Proteomes" id="UP000252884">
    <property type="component" value="Unassembled WGS sequence"/>
</dbReference>
<reference evidence="2 3" key="1">
    <citation type="submission" date="2018-07" db="EMBL/GenBank/DDBJ databases">
        <title>Genomic Encyclopedia of Type Strains, Phase IV (KMG-IV): sequencing the most valuable type-strain genomes for metagenomic binning, comparative biology and taxonomic classification.</title>
        <authorList>
            <person name="Goeker M."/>
        </authorList>
    </citation>
    <scope>NUCLEOTIDE SEQUENCE [LARGE SCALE GENOMIC DNA]</scope>
    <source>
        <strain evidence="2 3">DSM 21634</strain>
    </source>
</reference>
<gene>
    <name evidence="2" type="ORF">DES41_103313</name>
</gene>
<dbReference type="OrthoDB" id="8562153at2"/>
<proteinExistence type="predicted"/>
<dbReference type="Pfam" id="PF12279">
    <property type="entry name" value="DUF3619"/>
    <property type="match status" value="1"/>
</dbReference>
<keyword evidence="1" id="KW-0812">Transmembrane</keyword>
<evidence type="ECO:0000256" key="1">
    <source>
        <dbReference type="SAM" id="Phobius"/>
    </source>
</evidence>
<comment type="caution">
    <text evidence="2">The sequence shown here is derived from an EMBL/GenBank/DDBJ whole genome shotgun (WGS) entry which is preliminary data.</text>
</comment>
<evidence type="ECO:0000313" key="2">
    <source>
        <dbReference type="EMBL" id="RCW72707.1"/>
    </source>
</evidence>